<accession>R7UAP2</accession>
<reference evidence="3" key="1">
    <citation type="submission" date="2012-12" db="EMBL/GenBank/DDBJ databases">
        <authorList>
            <person name="Hellsten U."/>
            <person name="Grimwood J."/>
            <person name="Chapman J.A."/>
            <person name="Shapiro H."/>
            <person name="Aerts A."/>
            <person name="Otillar R.P."/>
            <person name="Terry A.Y."/>
            <person name="Boore J.L."/>
            <person name="Simakov O."/>
            <person name="Marletaz F."/>
            <person name="Cho S.-J."/>
            <person name="Edsinger-Gonzales E."/>
            <person name="Havlak P."/>
            <person name="Kuo D.-H."/>
            <person name="Larsson T."/>
            <person name="Lv J."/>
            <person name="Arendt D."/>
            <person name="Savage R."/>
            <person name="Osoegawa K."/>
            <person name="de Jong P."/>
            <person name="Lindberg D.R."/>
            <person name="Seaver E.C."/>
            <person name="Weisblat D.A."/>
            <person name="Putnam N.H."/>
            <person name="Grigoriev I.V."/>
            <person name="Rokhsar D.S."/>
        </authorList>
    </citation>
    <scope>NUCLEOTIDE SEQUENCE</scope>
    <source>
        <strain evidence="3">I ESC-2004</strain>
    </source>
</reference>
<sequence>QLVIFFKVTDSQVYLTTQQRNAVVEAWNSLHDHDRIPSKFPSVYKAHWGNTLYGRTKG</sequence>
<dbReference type="AlphaFoldDB" id="R7UAP2"/>
<organism evidence="1">
    <name type="scientific">Capitella teleta</name>
    <name type="common">Polychaete worm</name>
    <dbReference type="NCBI Taxonomy" id="283909"/>
    <lineage>
        <taxon>Eukaryota</taxon>
        <taxon>Metazoa</taxon>
        <taxon>Spiralia</taxon>
        <taxon>Lophotrochozoa</taxon>
        <taxon>Annelida</taxon>
        <taxon>Polychaeta</taxon>
        <taxon>Sedentaria</taxon>
        <taxon>Scolecida</taxon>
        <taxon>Capitellidae</taxon>
        <taxon>Capitella</taxon>
    </lineage>
</organism>
<dbReference type="OrthoDB" id="10072098at2759"/>
<dbReference type="Proteomes" id="UP000014760">
    <property type="component" value="Unassembled WGS sequence"/>
</dbReference>
<evidence type="ECO:0000313" key="2">
    <source>
        <dbReference type="EnsemblMetazoa" id="CapteP81766"/>
    </source>
</evidence>
<dbReference type="HOGENOM" id="CLU_2984903_0_0_1"/>
<reference evidence="2" key="3">
    <citation type="submission" date="2015-06" db="UniProtKB">
        <authorList>
            <consortium name="EnsemblMetazoa"/>
        </authorList>
    </citation>
    <scope>IDENTIFICATION</scope>
</reference>
<evidence type="ECO:0000313" key="1">
    <source>
        <dbReference type="EMBL" id="ELU03039.1"/>
    </source>
</evidence>
<feature type="non-terminal residue" evidence="1">
    <location>
        <position position="1"/>
    </location>
</feature>
<name>R7UAP2_CAPTE</name>
<dbReference type="EMBL" id="KB303526">
    <property type="protein sequence ID" value="ELU03039.1"/>
    <property type="molecule type" value="Genomic_DNA"/>
</dbReference>
<gene>
    <name evidence="1" type="ORF">CAPTEDRAFT_81766</name>
</gene>
<dbReference type="EMBL" id="AMQN01045711">
    <property type="status" value="NOT_ANNOTATED_CDS"/>
    <property type="molecule type" value="Genomic_DNA"/>
</dbReference>
<reference evidence="1 3" key="2">
    <citation type="journal article" date="2013" name="Nature">
        <title>Insights into bilaterian evolution from three spiralian genomes.</title>
        <authorList>
            <person name="Simakov O."/>
            <person name="Marletaz F."/>
            <person name="Cho S.J."/>
            <person name="Edsinger-Gonzales E."/>
            <person name="Havlak P."/>
            <person name="Hellsten U."/>
            <person name="Kuo D.H."/>
            <person name="Larsson T."/>
            <person name="Lv J."/>
            <person name="Arendt D."/>
            <person name="Savage R."/>
            <person name="Osoegawa K."/>
            <person name="de Jong P."/>
            <person name="Grimwood J."/>
            <person name="Chapman J.A."/>
            <person name="Shapiro H."/>
            <person name="Aerts A."/>
            <person name="Otillar R.P."/>
            <person name="Terry A.Y."/>
            <person name="Boore J.L."/>
            <person name="Grigoriev I.V."/>
            <person name="Lindberg D.R."/>
            <person name="Seaver E.C."/>
            <person name="Weisblat D.A."/>
            <person name="Putnam N.H."/>
            <person name="Rokhsar D.S."/>
        </authorList>
    </citation>
    <scope>NUCLEOTIDE SEQUENCE</scope>
    <source>
        <strain evidence="1 3">I ESC-2004</strain>
    </source>
</reference>
<keyword evidence="3" id="KW-1185">Reference proteome</keyword>
<evidence type="ECO:0000313" key="3">
    <source>
        <dbReference type="Proteomes" id="UP000014760"/>
    </source>
</evidence>
<dbReference type="EnsemblMetazoa" id="CapteT81766">
    <property type="protein sequence ID" value="CapteP81766"/>
    <property type="gene ID" value="CapteG81766"/>
</dbReference>
<feature type="non-terminal residue" evidence="1">
    <location>
        <position position="58"/>
    </location>
</feature>
<proteinExistence type="predicted"/>
<protein>
    <submittedName>
        <fullName evidence="1 2">Uncharacterized protein</fullName>
    </submittedName>
</protein>